<evidence type="ECO:0000256" key="3">
    <source>
        <dbReference type="ARBA" id="ARBA00022989"/>
    </source>
</evidence>
<gene>
    <name evidence="8" type="ORF">ENN51_02395</name>
</gene>
<protein>
    <recommendedName>
        <fullName evidence="7">Putative zinc-finger domain-containing protein</fullName>
    </recommendedName>
</protein>
<evidence type="ECO:0000256" key="1">
    <source>
        <dbReference type="ARBA" id="ARBA00004167"/>
    </source>
</evidence>
<dbReference type="GO" id="GO:0016020">
    <property type="term" value="C:membrane"/>
    <property type="evidence" value="ECO:0007669"/>
    <property type="project" value="UniProtKB-SubCell"/>
</dbReference>
<sequence>MKDDCRPTRDLLARHLDGELDPETTAQVTAHLAACADCRRELEELRRLDQLVGRSEPPPLAEEYWDWHRQEVWRRIRSRERPHRRPAPGPRFGWLRVATYGAAAAAALLVVIFGWRLLSDEPGREPTEAVAMEPRTAEELSEALSRAPAPRRAEPDRPLTTAEAESPVALETKPAPAPETGAVPAARKEPDALAEPGKAQPPADPVPRIAGIAREEPVGETDAAPLAPEAALARYRAFADSIEREAAGIRILTDSADEAPRLTALEPLPAAPGPDSIIVVI</sequence>
<dbReference type="Pfam" id="PF13490">
    <property type="entry name" value="zf-HC2"/>
    <property type="match status" value="1"/>
</dbReference>
<dbReference type="EMBL" id="DSBX01000092">
    <property type="protein sequence ID" value="HDQ99122.1"/>
    <property type="molecule type" value="Genomic_DNA"/>
</dbReference>
<feature type="transmembrane region" description="Helical" evidence="6">
    <location>
        <begin position="94"/>
        <end position="118"/>
    </location>
</feature>
<keyword evidence="2 6" id="KW-0812">Transmembrane</keyword>
<dbReference type="PANTHER" id="PTHR37461">
    <property type="entry name" value="ANTI-SIGMA-K FACTOR RSKA"/>
    <property type="match status" value="1"/>
</dbReference>
<dbReference type="Gene3D" id="1.10.10.1320">
    <property type="entry name" value="Anti-sigma factor, zinc-finger domain"/>
    <property type="match status" value="1"/>
</dbReference>
<dbReference type="GO" id="GO:0006417">
    <property type="term" value="P:regulation of translation"/>
    <property type="evidence" value="ECO:0007669"/>
    <property type="project" value="TreeGrafter"/>
</dbReference>
<name>A0A7V0T4N8_UNCW3</name>
<evidence type="ECO:0000313" key="8">
    <source>
        <dbReference type="EMBL" id="HDQ99122.1"/>
    </source>
</evidence>
<dbReference type="InterPro" id="IPR051474">
    <property type="entry name" value="Anti-sigma-K/W_factor"/>
</dbReference>
<accession>A0A7V0T4N8</accession>
<dbReference type="InterPro" id="IPR041916">
    <property type="entry name" value="Anti_sigma_zinc_sf"/>
</dbReference>
<feature type="domain" description="Putative zinc-finger" evidence="7">
    <location>
        <begin position="5"/>
        <end position="39"/>
    </location>
</feature>
<keyword evidence="4 6" id="KW-0472">Membrane</keyword>
<dbReference type="AlphaFoldDB" id="A0A7V0T4N8"/>
<evidence type="ECO:0000256" key="4">
    <source>
        <dbReference type="ARBA" id="ARBA00023136"/>
    </source>
</evidence>
<dbReference type="InterPro" id="IPR027383">
    <property type="entry name" value="Znf_put"/>
</dbReference>
<feature type="region of interest" description="Disordered" evidence="5">
    <location>
        <begin position="125"/>
        <end position="207"/>
    </location>
</feature>
<keyword evidence="3 6" id="KW-1133">Transmembrane helix</keyword>
<proteinExistence type="predicted"/>
<dbReference type="PANTHER" id="PTHR37461:SF1">
    <property type="entry name" value="ANTI-SIGMA-K FACTOR RSKA"/>
    <property type="match status" value="1"/>
</dbReference>
<feature type="non-terminal residue" evidence="8">
    <location>
        <position position="281"/>
    </location>
</feature>
<evidence type="ECO:0000256" key="6">
    <source>
        <dbReference type="SAM" id="Phobius"/>
    </source>
</evidence>
<evidence type="ECO:0000256" key="2">
    <source>
        <dbReference type="ARBA" id="ARBA00022692"/>
    </source>
</evidence>
<comment type="caution">
    <text evidence="8">The sequence shown here is derived from an EMBL/GenBank/DDBJ whole genome shotgun (WGS) entry which is preliminary data.</text>
</comment>
<evidence type="ECO:0000259" key="7">
    <source>
        <dbReference type="Pfam" id="PF13490"/>
    </source>
</evidence>
<dbReference type="GO" id="GO:0016989">
    <property type="term" value="F:sigma factor antagonist activity"/>
    <property type="evidence" value="ECO:0007669"/>
    <property type="project" value="TreeGrafter"/>
</dbReference>
<dbReference type="Proteomes" id="UP000885672">
    <property type="component" value="Unassembled WGS sequence"/>
</dbReference>
<comment type="subcellular location">
    <subcellularLocation>
        <location evidence="1">Membrane</location>
        <topology evidence="1">Single-pass membrane protein</topology>
    </subcellularLocation>
</comment>
<evidence type="ECO:0000256" key="5">
    <source>
        <dbReference type="SAM" id="MobiDB-lite"/>
    </source>
</evidence>
<organism evidence="8">
    <name type="scientific">candidate division WOR-3 bacterium</name>
    <dbReference type="NCBI Taxonomy" id="2052148"/>
    <lineage>
        <taxon>Bacteria</taxon>
        <taxon>Bacteria division WOR-3</taxon>
    </lineage>
</organism>
<reference evidence="8" key="1">
    <citation type="journal article" date="2020" name="mSystems">
        <title>Genome- and Community-Level Interaction Insights into Carbon Utilization and Element Cycling Functions of Hydrothermarchaeota in Hydrothermal Sediment.</title>
        <authorList>
            <person name="Zhou Z."/>
            <person name="Liu Y."/>
            <person name="Xu W."/>
            <person name="Pan J."/>
            <person name="Luo Z.H."/>
            <person name="Li M."/>
        </authorList>
    </citation>
    <scope>NUCLEOTIDE SEQUENCE [LARGE SCALE GENOMIC DNA]</scope>
    <source>
        <strain evidence="8">SpSt-1182</strain>
    </source>
</reference>